<dbReference type="WBParaSite" id="Minc3s04785g36997">
    <property type="protein sequence ID" value="Minc3s04785g36997"/>
    <property type="gene ID" value="Minc3s04785g36997"/>
</dbReference>
<reference evidence="2" key="1">
    <citation type="submission" date="2022-11" db="UniProtKB">
        <authorList>
            <consortium name="WormBaseParasite"/>
        </authorList>
    </citation>
    <scope>IDENTIFICATION</scope>
</reference>
<organism evidence="1 2">
    <name type="scientific">Meloidogyne incognita</name>
    <name type="common">Southern root-knot nematode worm</name>
    <name type="synonym">Oxyuris incognita</name>
    <dbReference type="NCBI Taxonomy" id="6306"/>
    <lineage>
        <taxon>Eukaryota</taxon>
        <taxon>Metazoa</taxon>
        <taxon>Ecdysozoa</taxon>
        <taxon>Nematoda</taxon>
        <taxon>Chromadorea</taxon>
        <taxon>Rhabditida</taxon>
        <taxon>Tylenchina</taxon>
        <taxon>Tylenchomorpha</taxon>
        <taxon>Tylenchoidea</taxon>
        <taxon>Meloidogynidae</taxon>
        <taxon>Meloidogyninae</taxon>
        <taxon>Meloidogyne</taxon>
        <taxon>Meloidogyne incognita group</taxon>
    </lineage>
</organism>
<proteinExistence type="predicted"/>
<dbReference type="AlphaFoldDB" id="A0A914NGU6"/>
<sequence length="87" mass="10455">MENECRIECVNEHEIQGILENSHKYSPNDCTTTNSSKGTERICINKSSISRRGNSLKRWDIIEKVLQRRKILRKKNSSKWIYYERFY</sequence>
<name>A0A914NGU6_MELIC</name>
<evidence type="ECO:0000313" key="2">
    <source>
        <dbReference type="WBParaSite" id="Minc3s04785g36997"/>
    </source>
</evidence>
<protein>
    <submittedName>
        <fullName evidence="2">Candidate secreted effector</fullName>
    </submittedName>
</protein>
<dbReference type="Proteomes" id="UP000887563">
    <property type="component" value="Unplaced"/>
</dbReference>
<keyword evidence="1" id="KW-1185">Reference proteome</keyword>
<evidence type="ECO:0000313" key="1">
    <source>
        <dbReference type="Proteomes" id="UP000887563"/>
    </source>
</evidence>
<accession>A0A914NGU6</accession>